<proteinExistence type="predicted"/>
<evidence type="ECO:0000259" key="2">
    <source>
        <dbReference type="Pfam" id="PF01844"/>
    </source>
</evidence>
<protein>
    <recommendedName>
        <fullName evidence="2">HNH domain-containing protein</fullName>
    </recommendedName>
</protein>
<evidence type="ECO:0000313" key="4">
    <source>
        <dbReference type="Proteomes" id="UP000069654"/>
    </source>
</evidence>
<dbReference type="Proteomes" id="UP000069654">
    <property type="component" value="Unassembled WGS sequence"/>
</dbReference>
<gene>
    <name evidence="3" type="ORF">RMCT_1215</name>
</gene>
<evidence type="ECO:0000313" key="3">
    <source>
        <dbReference type="EMBL" id="GAT14244.1"/>
    </source>
</evidence>
<evidence type="ECO:0000256" key="1">
    <source>
        <dbReference type="SAM" id="MobiDB-lite"/>
    </source>
</evidence>
<dbReference type="GO" id="GO:0008270">
    <property type="term" value="F:zinc ion binding"/>
    <property type="evidence" value="ECO:0007669"/>
    <property type="project" value="InterPro"/>
</dbReference>
<dbReference type="InterPro" id="IPR002711">
    <property type="entry name" value="HNH"/>
</dbReference>
<dbReference type="InterPro" id="IPR003615">
    <property type="entry name" value="HNH_nuc"/>
</dbReference>
<dbReference type="GO" id="GO:0004519">
    <property type="term" value="F:endonuclease activity"/>
    <property type="evidence" value="ECO:0007669"/>
    <property type="project" value="InterPro"/>
</dbReference>
<reference evidence="4" key="2">
    <citation type="submission" date="2016-02" db="EMBL/GenBank/DDBJ databases">
        <title>Draft genome sequence of five rapidly growing Mycobacterium species.</title>
        <authorList>
            <person name="Katahira K."/>
            <person name="Gotou Y."/>
            <person name="Iida K."/>
            <person name="Ogura Y."/>
            <person name="Hayashi T."/>
        </authorList>
    </citation>
    <scope>NUCLEOTIDE SEQUENCE [LARGE SCALE GENOMIC DNA]</scope>
    <source>
        <strain evidence="4">JCM6362</strain>
    </source>
</reference>
<dbReference type="Pfam" id="PF01844">
    <property type="entry name" value="HNH"/>
    <property type="match status" value="1"/>
</dbReference>
<dbReference type="STRING" id="1797.RMCT_1215"/>
<reference evidence="3 4" key="1">
    <citation type="journal article" date="2016" name="Genome Announc.">
        <title>Draft Genome Sequences of Five Rapidly Growing Mycobacterium Species, M. thermoresistibile, M. fortuitum subsp. acetamidolyticum, M. canariasense, M. brisbanense, and M. novocastrense.</title>
        <authorList>
            <person name="Katahira K."/>
            <person name="Ogura Y."/>
            <person name="Gotoh Y."/>
            <person name="Hayashi T."/>
        </authorList>
    </citation>
    <scope>NUCLEOTIDE SEQUENCE [LARGE SCALE GENOMIC DNA]</scope>
    <source>
        <strain evidence="3 4">JCM6362</strain>
    </source>
</reference>
<dbReference type="AlphaFoldDB" id="A0A124E808"/>
<name>A0A124E808_MYCTH</name>
<dbReference type="OMA" id="HIRHWEH"/>
<dbReference type="CDD" id="cd00085">
    <property type="entry name" value="HNHc"/>
    <property type="match status" value="1"/>
</dbReference>
<comment type="caution">
    <text evidence="3">The sequence shown here is derived from an EMBL/GenBank/DDBJ whole genome shotgun (WGS) entry which is preliminary data.</text>
</comment>
<accession>A0A124E808</accession>
<organism evidence="3 4">
    <name type="scientific">Mycolicibacterium thermoresistibile</name>
    <name type="common">Mycobacterium thermoresistibile</name>
    <dbReference type="NCBI Taxonomy" id="1797"/>
    <lineage>
        <taxon>Bacteria</taxon>
        <taxon>Bacillati</taxon>
        <taxon>Actinomycetota</taxon>
        <taxon>Actinomycetes</taxon>
        <taxon>Mycobacteriales</taxon>
        <taxon>Mycobacteriaceae</taxon>
        <taxon>Mycolicibacterium</taxon>
    </lineage>
</organism>
<sequence length="113" mass="12604">MPGCGATRGLHAHHIRHWEHRGPTDLDNLVLVCRYHHRLHHRGLITISDTPDNLTVSDRDGDRLHPGSLARPPDRPPPQVAPCTGPTGERADWWWYTPYQPPAPPPADETGPG</sequence>
<dbReference type="Gene3D" id="1.10.30.50">
    <property type="match status" value="1"/>
</dbReference>
<dbReference type="EMBL" id="BCTB01000005">
    <property type="protein sequence ID" value="GAT14244.1"/>
    <property type="molecule type" value="Genomic_DNA"/>
</dbReference>
<feature type="region of interest" description="Disordered" evidence="1">
    <location>
        <begin position="94"/>
        <end position="113"/>
    </location>
</feature>
<dbReference type="GO" id="GO:0003676">
    <property type="term" value="F:nucleic acid binding"/>
    <property type="evidence" value="ECO:0007669"/>
    <property type="project" value="InterPro"/>
</dbReference>
<feature type="region of interest" description="Disordered" evidence="1">
    <location>
        <begin position="48"/>
        <end position="88"/>
    </location>
</feature>
<feature type="domain" description="HNH" evidence="2">
    <location>
        <begin position="4"/>
        <end position="42"/>
    </location>
</feature>